<feature type="domain" description="RNA polymerase sigma-70 region 2" evidence="6">
    <location>
        <begin position="45"/>
        <end position="113"/>
    </location>
</feature>
<evidence type="ECO:0000256" key="1">
    <source>
        <dbReference type="ARBA" id="ARBA00007788"/>
    </source>
</evidence>
<dbReference type="GO" id="GO:0003677">
    <property type="term" value="F:DNA binding"/>
    <property type="evidence" value="ECO:0007669"/>
    <property type="project" value="UniProtKB-KW"/>
</dbReference>
<proteinExistence type="inferred from homology"/>
<dbReference type="PANTHER" id="PTHR30376">
    <property type="entry name" value="SIGMA FACTOR RPOH HEAT SHOCK RELATED"/>
    <property type="match status" value="1"/>
</dbReference>
<dbReference type="NCBIfam" id="TIGR02937">
    <property type="entry name" value="sigma70-ECF"/>
    <property type="match status" value="1"/>
</dbReference>
<gene>
    <name evidence="8" type="ORF">C5F44_04725</name>
</gene>
<dbReference type="NCBIfam" id="NF005693">
    <property type="entry name" value="PRK07500.1"/>
    <property type="match status" value="1"/>
</dbReference>
<keyword evidence="3" id="KW-0731">Sigma factor</keyword>
<dbReference type="AlphaFoldDB" id="A0A2T4JCX5"/>
<dbReference type="InterPro" id="IPR007630">
    <property type="entry name" value="RNA_pol_sigma70_r4"/>
</dbReference>
<accession>A0A2T4JCX5</accession>
<comment type="similarity">
    <text evidence="1">Belongs to the sigma-70 factor family.</text>
</comment>
<dbReference type="Pfam" id="PF04545">
    <property type="entry name" value="Sigma70_r4"/>
    <property type="match status" value="1"/>
</dbReference>
<evidence type="ECO:0000256" key="5">
    <source>
        <dbReference type="ARBA" id="ARBA00023163"/>
    </source>
</evidence>
<evidence type="ECO:0000259" key="7">
    <source>
        <dbReference type="Pfam" id="PF04545"/>
    </source>
</evidence>
<dbReference type="InterPro" id="IPR036388">
    <property type="entry name" value="WH-like_DNA-bd_sf"/>
</dbReference>
<dbReference type="SUPFAM" id="SSF88946">
    <property type="entry name" value="Sigma2 domain of RNA polymerase sigma factors"/>
    <property type="match status" value="1"/>
</dbReference>
<evidence type="ECO:0000256" key="2">
    <source>
        <dbReference type="ARBA" id="ARBA00023015"/>
    </source>
</evidence>
<dbReference type="SUPFAM" id="SSF88659">
    <property type="entry name" value="Sigma3 and sigma4 domains of RNA polymerase sigma factors"/>
    <property type="match status" value="1"/>
</dbReference>
<dbReference type="InterPro" id="IPR007627">
    <property type="entry name" value="RNA_pol_sigma70_r2"/>
</dbReference>
<keyword evidence="9" id="KW-1185">Reference proteome</keyword>
<keyword evidence="5" id="KW-0804">Transcription</keyword>
<reference evidence="8 9" key="1">
    <citation type="submission" date="2018-03" db="EMBL/GenBank/DDBJ databases">
        <title>Rhodobacter blasticus.</title>
        <authorList>
            <person name="Meyer T.E."/>
            <person name="Miller S."/>
            <person name="Lodha T."/>
            <person name="Gandham S."/>
            <person name="Chintalapati S."/>
            <person name="Chintalapati V.R."/>
        </authorList>
    </citation>
    <scope>NUCLEOTIDE SEQUENCE [LARGE SCALE GENOMIC DNA]</scope>
    <source>
        <strain evidence="8 9">DSM 2131</strain>
    </source>
</reference>
<dbReference type="PRINTS" id="PR00046">
    <property type="entry name" value="SIGMA70FCT"/>
</dbReference>
<evidence type="ECO:0000256" key="3">
    <source>
        <dbReference type="ARBA" id="ARBA00023082"/>
    </source>
</evidence>
<organism evidence="8 9">
    <name type="scientific">Fuscovulum blasticum DSM 2131</name>
    <dbReference type="NCBI Taxonomy" id="1188250"/>
    <lineage>
        <taxon>Bacteria</taxon>
        <taxon>Pseudomonadati</taxon>
        <taxon>Pseudomonadota</taxon>
        <taxon>Alphaproteobacteria</taxon>
        <taxon>Rhodobacterales</taxon>
        <taxon>Paracoccaceae</taxon>
        <taxon>Pseudogemmobacter</taxon>
    </lineage>
</organism>
<dbReference type="InterPro" id="IPR014284">
    <property type="entry name" value="RNA_pol_sigma-70_dom"/>
</dbReference>
<dbReference type="Gene3D" id="1.20.120.1810">
    <property type="match status" value="1"/>
</dbReference>
<dbReference type="InterPro" id="IPR000943">
    <property type="entry name" value="RNA_pol_sigma70"/>
</dbReference>
<evidence type="ECO:0000256" key="4">
    <source>
        <dbReference type="ARBA" id="ARBA00023125"/>
    </source>
</evidence>
<keyword evidence="2" id="KW-0805">Transcription regulation</keyword>
<evidence type="ECO:0000259" key="6">
    <source>
        <dbReference type="Pfam" id="PF04542"/>
    </source>
</evidence>
<dbReference type="GO" id="GO:0006352">
    <property type="term" value="P:DNA-templated transcription initiation"/>
    <property type="evidence" value="ECO:0007669"/>
    <property type="project" value="InterPro"/>
</dbReference>
<feature type="domain" description="RNA polymerase sigma-70 region 4" evidence="7">
    <location>
        <begin position="227"/>
        <end position="277"/>
    </location>
</feature>
<dbReference type="EMBL" id="PZKE01000003">
    <property type="protein sequence ID" value="PTE15677.1"/>
    <property type="molecule type" value="Genomic_DNA"/>
</dbReference>
<dbReference type="Gene3D" id="1.10.10.10">
    <property type="entry name" value="Winged helix-like DNA-binding domain superfamily/Winged helix DNA-binding domain"/>
    <property type="match status" value="1"/>
</dbReference>
<dbReference type="NCBIfam" id="NF005143">
    <property type="entry name" value="PRK06596.1"/>
    <property type="match status" value="1"/>
</dbReference>
<evidence type="ECO:0000313" key="8">
    <source>
        <dbReference type="EMBL" id="PTE15677.1"/>
    </source>
</evidence>
<comment type="caution">
    <text evidence="8">The sequence shown here is derived from an EMBL/GenBank/DDBJ whole genome shotgun (WGS) entry which is preliminary data.</text>
</comment>
<name>A0A2T4JCX5_FUSBL</name>
<sequence>MALDGYSEVGLSRQAMRAELLDAETELALARAWRDQRDERALHRLITAYMRLAISMAGRFRRYGAPMNDLIQEASLGLMKAAEKFDPDRGVRFSTYAVWWIKASIQDYVMRNWSLVRTGSTSSQKSLFFNLRRVQAKLEREAIARGEALDQLRLRKMVAEEIGVPVGDVEMMEGRLSGSDYSLNAMQSADEDGREWIDALEDDGPQAQDHVEASHDGAQLRQWLDRAMDGLNPRERFIVAERQLRDDPRTLESLGEELGLSKERVRQLEAAAFTKLRRSLEAQSREVHHFLA</sequence>
<evidence type="ECO:0000313" key="9">
    <source>
        <dbReference type="Proteomes" id="UP000241362"/>
    </source>
</evidence>
<dbReference type="RefSeq" id="WP_107672353.1">
    <property type="nucleotide sequence ID" value="NZ_PZKE01000003.1"/>
</dbReference>
<dbReference type="Pfam" id="PF04542">
    <property type="entry name" value="Sigma70_r2"/>
    <property type="match status" value="1"/>
</dbReference>
<dbReference type="PANTHER" id="PTHR30376:SF3">
    <property type="entry name" value="RNA POLYMERASE SIGMA FACTOR RPOH"/>
    <property type="match status" value="1"/>
</dbReference>
<dbReference type="InterPro" id="IPR050813">
    <property type="entry name" value="Sigma-70_Factor"/>
</dbReference>
<dbReference type="InterPro" id="IPR013325">
    <property type="entry name" value="RNA_pol_sigma_r2"/>
</dbReference>
<dbReference type="Proteomes" id="UP000241362">
    <property type="component" value="Unassembled WGS sequence"/>
</dbReference>
<dbReference type="GO" id="GO:0016987">
    <property type="term" value="F:sigma factor activity"/>
    <property type="evidence" value="ECO:0007669"/>
    <property type="project" value="UniProtKB-KW"/>
</dbReference>
<dbReference type="InterPro" id="IPR013324">
    <property type="entry name" value="RNA_pol_sigma_r3/r4-like"/>
</dbReference>
<keyword evidence="4" id="KW-0238">DNA-binding</keyword>
<protein>
    <submittedName>
        <fullName evidence="8">RNA polymerase factor sigma-32</fullName>
    </submittedName>
</protein>